<dbReference type="Proteomes" id="UP000018680">
    <property type="component" value="Chromosome"/>
</dbReference>
<dbReference type="SUPFAM" id="SSF56214">
    <property type="entry name" value="4'-phosphopantetheinyl transferase"/>
    <property type="match status" value="1"/>
</dbReference>
<gene>
    <name evidence="5" type="ORF">L21SP2_0426</name>
</gene>
<dbReference type="Pfam" id="PF01648">
    <property type="entry name" value="ACPS"/>
    <property type="match status" value="1"/>
</dbReference>
<protein>
    <recommendedName>
        <fullName evidence="4">4'-phosphopantetheinyl transferase domain-containing protein</fullName>
    </recommendedName>
</protein>
<evidence type="ECO:0000313" key="6">
    <source>
        <dbReference type="Proteomes" id="UP000018680"/>
    </source>
</evidence>
<evidence type="ECO:0000256" key="3">
    <source>
        <dbReference type="SAM" id="MobiDB-lite"/>
    </source>
</evidence>
<keyword evidence="6" id="KW-1185">Reference proteome</keyword>
<dbReference type="GO" id="GO:0000287">
    <property type="term" value="F:magnesium ion binding"/>
    <property type="evidence" value="ECO:0007669"/>
    <property type="project" value="InterPro"/>
</dbReference>
<dbReference type="InterPro" id="IPR050559">
    <property type="entry name" value="P-Pant_transferase_sf"/>
</dbReference>
<accession>V5WDG1</accession>
<reference evidence="5 6" key="1">
    <citation type="journal article" date="2015" name="Stand. Genomic Sci.">
        <title>Complete genome sequence and description of Salinispira pacifica gen. nov., sp. nov., a novel spirochaete isolated form a hypersaline microbial mat.</title>
        <authorList>
            <person name="Ben Hania W."/>
            <person name="Joseph M."/>
            <person name="Schumann P."/>
            <person name="Bunk B."/>
            <person name="Fiebig A."/>
            <person name="Sproer C."/>
            <person name="Klenk H.P."/>
            <person name="Fardeau M.L."/>
            <person name="Spring S."/>
        </authorList>
    </citation>
    <scope>NUCLEOTIDE SEQUENCE [LARGE SCALE GENOMIC DNA]</scope>
    <source>
        <strain evidence="5 6">L21-RPul-D2</strain>
    </source>
</reference>
<proteinExistence type="inferred from homology"/>
<keyword evidence="2" id="KW-0808">Transferase</keyword>
<dbReference type="eggNOG" id="COG2091">
    <property type="taxonomic scope" value="Bacteria"/>
</dbReference>
<dbReference type="GO" id="GO:0008897">
    <property type="term" value="F:holo-[acyl-carrier-protein] synthase activity"/>
    <property type="evidence" value="ECO:0007669"/>
    <property type="project" value="InterPro"/>
</dbReference>
<evidence type="ECO:0000256" key="2">
    <source>
        <dbReference type="ARBA" id="ARBA00022679"/>
    </source>
</evidence>
<dbReference type="PANTHER" id="PTHR12215:SF10">
    <property type="entry name" value="L-AMINOADIPATE-SEMIALDEHYDE DEHYDROGENASE-PHOSPHOPANTETHEINYL TRANSFERASE"/>
    <property type="match status" value="1"/>
</dbReference>
<dbReference type="PANTHER" id="PTHR12215">
    <property type="entry name" value="PHOSPHOPANTETHEINE TRANSFERASE"/>
    <property type="match status" value="1"/>
</dbReference>
<evidence type="ECO:0000259" key="4">
    <source>
        <dbReference type="Pfam" id="PF01648"/>
    </source>
</evidence>
<name>V5WDG1_9SPIO</name>
<dbReference type="InterPro" id="IPR037143">
    <property type="entry name" value="4-PPantetheinyl_Trfase_dom_sf"/>
</dbReference>
<sequence>MNNAFSRLALPPLDNSDTFVTAEGGKPYLLRSGEDKFFGFNMSVSGDHLAVGVTDYGSIGVDIEARSIPRKKTSLEAVMIYYFQDDERLFVLDASQDEEEFLWRFLRIWTRKEAAVKCQGKSIGSHGMLVNGMEDYWIDEESGTSVAIQDVSFPGAPRLQASVALQSGALQSGGSPRPMIIDGDDLRL</sequence>
<evidence type="ECO:0000256" key="1">
    <source>
        <dbReference type="ARBA" id="ARBA00010990"/>
    </source>
</evidence>
<dbReference type="STRING" id="1307761.L21SP2_0426"/>
<dbReference type="GO" id="GO:0005829">
    <property type="term" value="C:cytosol"/>
    <property type="evidence" value="ECO:0007669"/>
    <property type="project" value="TreeGrafter"/>
</dbReference>
<organism evidence="5 6">
    <name type="scientific">Salinispira pacifica</name>
    <dbReference type="NCBI Taxonomy" id="1307761"/>
    <lineage>
        <taxon>Bacteria</taxon>
        <taxon>Pseudomonadati</taxon>
        <taxon>Spirochaetota</taxon>
        <taxon>Spirochaetia</taxon>
        <taxon>Spirochaetales</taxon>
        <taxon>Spirochaetaceae</taxon>
        <taxon>Salinispira</taxon>
    </lineage>
</organism>
<comment type="similarity">
    <text evidence="1">Belongs to the P-Pant transferase superfamily. Gsp/Sfp/HetI/AcpT family.</text>
</comment>
<dbReference type="GO" id="GO:0019878">
    <property type="term" value="P:lysine biosynthetic process via aminoadipic acid"/>
    <property type="evidence" value="ECO:0007669"/>
    <property type="project" value="TreeGrafter"/>
</dbReference>
<dbReference type="EMBL" id="CP006939">
    <property type="protein sequence ID" value="AHC13858.1"/>
    <property type="molecule type" value="Genomic_DNA"/>
</dbReference>
<feature type="domain" description="4'-phosphopantetheinyl transferase" evidence="4">
    <location>
        <begin position="58"/>
        <end position="125"/>
    </location>
</feature>
<dbReference type="Gene3D" id="3.90.470.20">
    <property type="entry name" value="4'-phosphopantetheinyl transferase domain"/>
    <property type="match status" value="1"/>
</dbReference>
<dbReference type="HOGENOM" id="CLU_1440128_0_0_12"/>
<dbReference type="InterPro" id="IPR008278">
    <property type="entry name" value="4-PPantetheinyl_Trfase_dom"/>
</dbReference>
<dbReference type="AlphaFoldDB" id="V5WDG1"/>
<evidence type="ECO:0000313" key="5">
    <source>
        <dbReference type="EMBL" id="AHC13858.1"/>
    </source>
</evidence>
<dbReference type="KEGG" id="slr:L21SP2_0426"/>
<feature type="region of interest" description="Disordered" evidence="3">
    <location>
        <begin position="169"/>
        <end position="188"/>
    </location>
</feature>